<evidence type="ECO:0000313" key="12">
    <source>
        <dbReference type="Proteomes" id="UP000518605"/>
    </source>
</evidence>
<evidence type="ECO:0000256" key="4">
    <source>
        <dbReference type="ARBA" id="ARBA00023012"/>
    </source>
</evidence>
<dbReference type="GO" id="GO:0005737">
    <property type="term" value="C:cytoplasm"/>
    <property type="evidence" value="ECO:0007669"/>
    <property type="project" value="UniProtKB-SubCell"/>
</dbReference>
<evidence type="ECO:0000256" key="2">
    <source>
        <dbReference type="ARBA" id="ARBA00022490"/>
    </source>
</evidence>
<accession>A0A7W5G811</accession>
<evidence type="ECO:0000256" key="5">
    <source>
        <dbReference type="ARBA" id="ARBA00023015"/>
    </source>
</evidence>
<dbReference type="PROSITE" id="PS50110">
    <property type="entry name" value="RESPONSE_REGULATORY"/>
    <property type="match status" value="1"/>
</dbReference>
<evidence type="ECO:0000256" key="7">
    <source>
        <dbReference type="ARBA" id="ARBA00023163"/>
    </source>
</evidence>
<keyword evidence="12" id="KW-1185">Reference proteome</keyword>
<dbReference type="Proteomes" id="UP000518605">
    <property type="component" value="Unassembled WGS sequence"/>
</dbReference>
<gene>
    <name evidence="11" type="ORF">FHS16_000163</name>
</gene>
<dbReference type="InterPro" id="IPR009057">
    <property type="entry name" value="Homeodomain-like_sf"/>
</dbReference>
<dbReference type="SUPFAM" id="SSF46689">
    <property type="entry name" value="Homeodomain-like"/>
    <property type="match status" value="1"/>
</dbReference>
<proteinExistence type="predicted"/>
<dbReference type="RefSeq" id="WP_183557536.1">
    <property type="nucleotide sequence ID" value="NZ_CBCSLB010000001.1"/>
</dbReference>
<feature type="modified residue" description="4-aspartylphosphate" evidence="8">
    <location>
        <position position="55"/>
    </location>
</feature>
<keyword evidence="6" id="KW-0238">DNA-binding</keyword>
<dbReference type="EMBL" id="JACHXW010000001">
    <property type="protein sequence ID" value="MBB3150131.1"/>
    <property type="molecule type" value="Genomic_DNA"/>
</dbReference>
<dbReference type="InterPro" id="IPR018062">
    <property type="entry name" value="HTH_AraC-typ_CS"/>
</dbReference>
<keyword evidence="2" id="KW-0963">Cytoplasm</keyword>
<dbReference type="InterPro" id="IPR051552">
    <property type="entry name" value="HptR"/>
</dbReference>
<keyword evidence="5" id="KW-0805">Transcription regulation</keyword>
<dbReference type="PANTHER" id="PTHR42713:SF3">
    <property type="entry name" value="TRANSCRIPTIONAL REGULATORY PROTEIN HPTR"/>
    <property type="match status" value="1"/>
</dbReference>
<evidence type="ECO:0000256" key="8">
    <source>
        <dbReference type="PROSITE-ProRule" id="PRU00169"/>
    </source>
</evidence>
<dbReference type="CDD" id="cd17536">
    <property type="entry name" value="REC_YesN-like"/>
    <property type="match status" value="1"/>
</dbReference>
<dbReference type="Gene3D" id="3.40.50.2300">
    <property type="match status" value="1"/>
</dbReference>
<dbReference type="GO" id="GO:0000160">
    <property type="term" value="P:phosphorelay signal transduction system"/>
    <property type="evidence" value="ECO:0007669"/>
    <property type="project" value="UniProtKB-KW"/>
</dbReference>
<dbReference type="GO" id="GO:0043565">
    <property type="term" value="F:sequence-specific DNA binding"/>
    <property type="evidence" value="ECO:0007669"/>
    <property type="project" value="InterPro"/>
</dbReference>
<evidence type="ECO:0000256" key="3">
    <source>
        <dbReference type="ARBA" id="ARBA00022553"/>
    </source>
</evidence>
<keyword evidence="4" id="KW-0902">Two-component regulatory system</keyword>
<name>A0A7W5G811_9BACL</name>
<dbReference type="Pfam" id="PF00072">
    <property type="entry name" value="Response_reg"/>
    <property type="match status" value="1"/>
</dbReference>
<dbReference type="AlphaFoldDB" id="A0A7W5G811"/>
<evidence type="ECO:0000259" key="10">
    <source>
        <dbReference type="PROSITE" id="PS50110"/>
    </source>
</evidence>
<evidence type="ECO:0000256" key="1">
    <source>
        <dbReference type="ARBA" id="ARBA00004496"/>
    </source>
</evidence>
<evidence type="ECO:0000313" key="11">
    <source>
        <dbReference type="EMBL" id="MBB3150131.1"/>
    </source>
</evidence>
<dbReference type="Gene3D" id="1.10.10.60">
    <property type="entry name" value="Homeodomain-like"/>
    <property type="match status" value="2"/>
</dbReference>
<feature type="domain" description="HTH araC/xylS-type" evidence="9">
    <location>
        <begin position="440"/>
        <end position="537"/>
    </location>
</feature>
<feature type="domain" description="Response regulatory" evidence="10">
    <location>
        <begin position="3"/>
        <end position="120"/>
    </location>
</feature>
<dbReference type="PROSITE" id="PS01124">
    <property type="entry name" value="HTH_ARAC_FAMILY_2"/>
    <property type="match status" value="1"/>
</dbReference>
<dbReference type="PRINTS" id="PR00032">
    <property type="entry name" value="HTHARAC"/>
</dbReference>
<dbReference type="SMART" id="SM00342">
    <property type="entry name" value="HTH_ARAC"/>
    <property type="match status" value="1"/>
</dbReference>
<protein>
    <submittedName>
        <fullName evidence="11">Two-component system response regulator YesN</fullName>
    </submittedName>
</protein>
<dbReference type="InterPro" id="IPR001789">
    <property type="entry name" value="Sig_transdc_resp-reg_receiver"/>
</dbReference>
<dbReference type="Pfam" id="PF12833">
    <property type="entry name" value="HTH_18"/>
    <property type="match status" value="1"/>
</dbReference>
<dbReference type="GO" id="GO:0003700">
    <property type="term" value="F:DNA-binding transcription factor activity"/>
    <property type="evidence" value="ECO:0007669"/>
    <property type="project" value="InterPro"/>
</dbReference>
<dbReference type="InterPro" id="IPR020449">
    <property type="entry name" value="Tscrpt_reg_AraC-type_HTH"/>
</dbReference>
<dbReference type="PROSITE" id="PS00041">
    <property type="entry name" value="HTH_ARAC_FAMILY_1"/>
    <property type="match status" value="1"/>
</dbReference>
<keyword evidence="3 8" id="KW-0597">Phosphoprotein</keyword>
<comment type="subcellular location">
    <subcellularLocation>
        <location evidence="1">Cytoplasm</location>
    </subcellularLocation>
</comment>
<reference evidence="11 12" key="1">
    <citation type="submission" date="2020-08" db="EMBL/GenBank/DDBJ databases">
        <title>Genomic Encyclopedia of Type Strains, Phase III (KMG-III): the genomes of soil and plant-associated and newly described type strains.</title>
        <authorList>
            <person name="Whitman W."/>
        </authorList>
    </citation>
    <scope>NUCLEOTIDE SEQUENCE [LARGE SCALE GENOMIC DNA]</scope>
    <source>
        <strain evidence="11 12">CECT 8234</strain>
    </source>
</reference>
<evidence type="ECO:0000256" key="6">
    <source>
        <dbReference type="ARBA" id="ARBA00023125"/>
    </source>
</evidence>
<sequence length="537" mass="61755">MYQLLIVDDQPDLVEDLASNLPWESVGVETVYQAHSAAGALEIMNATPIDIVITDIHMPGQSGLDLIAQIRSSWSNVKCILLSGYNDFEYAQRALQHQATDYLLKPAEDEDLLQAVKKAAVQLEEHWQAISSHHSALHSLKDNLPILRSHLLLSLLQGEAFTSEKLADKLDMLDFSFTMNEPYGLMLLRMEDYFYEQTERDNALLEYAVCNIAEEIFSEEYKLWHTKDGHGYYVFVIMSKAEAQQEQTQLLHHMEQKAAQLQHYVKLYLKGTVSLVLTKQDAFPHGIHETYDFSLINFRQRIGSERGFLLTVTEEAKHGEANSLSHLYNPPLFIHLFEAGQWDAIEEKLRLVFEELELKWGESHEHILETYFMIVSSLSFSIHKNKLWMADIMGAEFNQLLSGPHFHTIKQLRSWTESILAAYRNHMSSRVQHSRSSTVQKVQEYVSGHLEDASLQSIAAHVFLNPSYLSKIYKLETGEGISEYISRLKMETAAHMLRTAPDKIYEIAAKVGYLKTSYFIKVFKDRYGITPQEFRDR</sequence>
<evidence type="ECO:0000259" key="9">
    <source>
        <dbReference type="PROSITE" id="PS01124"/>
    </source>
</evidence>
<dbReference type="InterPro" id="IPR018060">
    <property type="entry name" value="HTH_AraC"/>
</dbReference>
<dbReference type="PANTHER" id="PTHR42713">
    <property type="entry name" value="HISTIDINE KINASE-RELATED"/>
    <property type="match status" value="1"/>
</dbReference>
<comment type="caution">
    <text evidence="11">The sequence shown here is derived from an EMBL/GenBank/DDBJ whole genome shotgun (WGS) entry which is preliminary data.</text>
</comment>
<keyword evidence="7" id="KW-0804">Transcription</keyword>
<dbReference type="SMART" id="SM00448">
    <property type="entry name" value="REC"/>
    <property type="match status" value="1"/>
</dbReference>
<organism evidence="11 12">
    <name type="scientific">Paenibacillus endophyticus</name>
    <dbReference type="NCBI Taxonomy" id="1294268"/>
    <lineage>
        <taxon>Bacteria</taxon>
        <taxon>Bacillati</taxon>
        <taxon>Bacillota</taxon>
        <taxon>Bacilli</taxon>
        <taxon>Bacillales</taxon>
        <taxon>Paenibacillaceae</taxon>
        <taxon>Paenibacillus</taxon>
    </lineage>
</organism>
<dbReference type="InterPro" id="IPR011006">
    <property type="entry name" value="CheY-like_superfamily"/>
</dbReference>
<dbReference type="SUPFAM" id="SSF52172">
    <property type="entry name" value="CheY-like"/>
    <property type="match status" value="1"/>
</dbReference>